<organism evidence="1 2">
    <name type="scientific">Malus domestica</name>
    <name type="common">Apple</name>
    <name type="synonym">Pyrus malus</name>
    <dbReference type="NCBI Taxonomy" id="3750"/>
    <lineage>
        <taxon>Eukaryota</taxon>
        <taxon>Viridiplantae</taxon>
        <taxon>Streptophyta</taxon>
        <taxon>Embryophyta</taxon>
        <taxon>Tracheophyta</taxon>
        <taxon>Spermatophyta</taxon>
        <taxon>Magnoliopsida</taxon>
        <taxon>eudicotyledons</taxon>
        <taxon>Gunneridae</taxon>
        <taxon>Pentapetalae</taxon>
        <taxon>rosids</taxon>
        <taxon>fabids</taxon>
        <taxon>Rosales</taxon>
        <taxon>Rosaceae</taxon>
        <taxon>Amygdaloideae</taxon>
        <taxon>Maleae</taxon>
        <taxon>Malus</taxon>
    </lineage>
</organism>
<evidence type="ECO:0000313" key="1">
    <source>
        <dbReference type="EMBL" id="RXI09784.1"/>
    </source>
</evidence>
<name>A0A498KTR6_MALDO</name>
<keyword evidence="2" id="KW-1185">Reference proteome</keyword>
<dbReference type="Proteomes" id="UP000290289">
    <property type="component" value="Unassembled WGS sequence"/>
</dbReference>
<comment type="caution">
    <text evidence="1">The sequence shown here is derived from an EMBL/GenBank/DDBJ whole genome shotgun (WGS) entry which is preliminary data.</text>
</comment>
<dbReference type="AlphaFoldDB" id="A0A498KTR6"/>
<protein>
    <submittedName>
        <fullName evidence="1">Uncharacterized protein</fullName>
    </submittedName>
</protein>
<dbReference type="EMBL" id="RDQH01000183">
    <property type="protein sequence ID" value="RXI09784.1"/>
    <property type="molecule type" value="Genomic_DNA"/>
</dbReference>
<proteinExistence type="predicted"/>
<accession>A0A498KTR6</accession>
<evidence type="ECO:0000313" key="2">
    <source>
        <dbReference type="Proteomes" id="UP000290289"/>
    </source>
</evidence>
<reference evidence="1 2" key="1">
    <citation type="submission" date="2018-10" db="EMBL/GenBank/DDBJ databases">
        <title>A high-quality apple genome assembly.</title>
        <authorList>
            <person name="Hu J."/>
        </authorList>
    </citation>
    <scope>NUCLEOTIDE SEQUENCE [LARGE SCALE GENOMIC DNA]</scope>
    <source>
        <strain evidence="2">cv. HFTH1</strain>
        <tissue evidence="1">Young leaf</tissue>
    </source>
</reference>
<gene>
    <name evidence="1" type="ORF">DVH24_021191</name>
</gene>
<sequence length="118" mass="13845">MLCLTFQPTFCAPLRVMHTLFNFSIVYTISWTQSKRSWTPTTFRPVGRDRTGTKCGLVSYLISGEKAHSGSKWTVRSRPEWFSDEKYFPLFTRYCIPHATLMSTTCHIRKHQVLEEEF</sequence>